<keyword evidence="26" id="KW-1185">Reference proteome</keyword>
<feature type="domain" description="Pyrin" evidence="23">
    <location>
        <begin position="432"/>
        <end position="506"/>
    </location>
</feature>
<keyword evidence="12" id="KW-0547">Nucleotide-binding</keyword>
<organism evidence="25 26">
    <name type="scientific">Ophiophagus hannah</name>
    <name type="common">King cobra</name>
    <name type="synonym">Naja hannah</name>
    <dbReference type="NCBI Taxonomy" id="8665"/>
    <lineage>
        <taxon>Eukaryota</taxon>
        <taxon>Metazoa</taxon>
        <taxon>Chordata</taxon>
        <taxon>Craniata</taxon>
        <taxon>Vertebrata</taxon>
        <taxon>Euteleostomi</taxon>
        <taxon>Lepidosauria</taxon>
        <taxon>Squamata</taxon>
        <taxon>Bifurcata</taxon>
        <taxon>Unidentata</taxon>
        <taxon>Episquamata</taxon>
        <taxon>Toxicofera</taxon>
        <taxon>Serpentes</taxon>
        <taxon>Colubroidea</taxon>
        <taxon>Elapidae</taxon>
        <taxon>Elapinae</taxon>
        <taxon>Ophiophagus</taxon>
    </lineage>
</organism>
<evidence type="ECO:0000256" key="14">
    <source>
        <dbReference type="ARBA" id="ARBA00022840"/>
    </source>
</evidence>
<keyword evidence="14" id="KW-0067">ATP-binding</keyword>
<dbReference type="PROSITE" id="PS50824">
    <property type="entry name" value="DAPIN"/>
    <property type="match status" value="1"/>
</dbReference>
<evidence type="ECO:0000256" key="18">
    <source>
        <dbReference type="ARBA" id="ARBA00023136"/>
    </source>
</evidence>
<evidence type="ECO:0000256" key="1">
    <source>
        <dbReference type="ARBA" id="ARBA00004123"/>
    </source>
</evidence>
<dbReference type="GO" id="GO:0005524">
    <property type="term" value="F:ATP binding"/>
    <property type="evidence" value="ECO:0007669"/>
    <property type="project" value="UniProtKB-KW"/>
</dbReference>
<dbReference type="Pfam" id="PF14484">
    <property type="entry name" value="FISNA"/>
    <property type="match status" value="1"/>
</dbReference>
<dbReference type="GO" id="GO:0050729">
    <property type="term" value="P:positive regulation of inflammatory response"/>
    <property type="evidence" value="ECO:0007669"/>
    <property type="project" value="TreeGrafter"/>
</dbReference>
<evidence type="ECO:0000256" key="2">
    <source>
        <dbReference type="ARBA" id="ARBA00004240"/>
    </source>
</evidence>
<accession>V8NCN1</accession>
<evidence type="ECO:0000256" key="13">
    <source>
        <dbReference type="ARBA" id="ARBA00022824"/>
    </source>
</evidence>
<evidence type="ECO:0000256" key="19">
    <source>
        <dbReference type="ARBA" id="ARBA00023139"/>
    </source>
</evidence>
<dbReference type="InterPro" id="IPR050637">
    <property type="entry name" value="NLRP_innate_immun_reg"/>
</dbReference>
<keyword evidence="21" id="KW-0539">Nucleus</keyword>
<keyword evidence="22" id="KW-0449">Lipoprotein</keyword>
<evidence type="ECO:0000256" key="8">
    <source>
        <dbReference type="ARBA" id="ARBA00022525"/>
    </source>
</evidence>
<protein>
    <submittedName>
        <fullName evidence="25">NACHT, LRR and PYD domains-containing protein 12</fullName>
    </submittedName>
</protein>
<evidence type="ECO:0000256" key="11">
    <source>
        <dbReference type="ARBA" id="ARBA00022737"/>
    </source>
</evidence>
<keyword evidence="18" id="KW-0472">Membrane</keyword>
<dbReference type="SMART" id="SM01289">
    <property type="entry name" value="PYRIN"/>
    <property type="match status" value="1"/>
</dbReference>
<evidence type="ECO:0000256" key="3">
    <source>
        <dbReference type="ARBA" id="ARBA00004308"/>
    </source>
</evidence>
<comment type="caution">
    <text evidence="25">The sequence shown here is derived from an EMBL/GenBank/DDBJ whole genome shotgun (WGS) entry which is preliminary data.</text>
</comment>
<keyword evidence="20" id="KW-0804">Transcription</keyword>
<dbReference type="SUPFAM" id="SSF47986">
    <property type="entry name" value="DEATH domain"/>
    <property type="match status" value="1"/>
</dbReference>
<evidence type="ECO:0000256" key="20">
    <source>
        <dbReference type="ARBA" id="ARBA00023163"/>
    </source>
</evidence>
<keyword evidence="16" id="KW-0805">Transcription regulation</keyword>
<dbReference type="InterPro" id="IPR004020">
    <property type="entry name" value="DAPIN"/>
</dbReference>
<evidence type="ECO:0000256" key="9">
    <source>
        <dbReference type="ARBA" id="ARBA00022553"/>
    </source>
</evidence>
<comment type="subcellular location">
    <subcellularLocation>
        <location evidence="4">Cytoplasm</location>
    </subcellularLocation>
    <subcellularLocation>
        <location evidence="3">Endomembrane system</location>
    </subcellularLocation>
    <subcellularLocation>
        <location evidence="2">Endoplasmic reticulum</location>
    </subcellularLocation>
    <subcellularLocation>
        <location evidence="5">Golgi apparatus</location>
    </subcellularLocation>
    <subcellularLocation>
        <location evidence="1">Nucleus</location>
    </subcellularLocation>
    <subcellularLocation>
        <location evidence="6">Secreted</location>
    </subcellularLocation>
</comment>
<dbReference type="CDD" id="cd08321">
    <property type="entry name" value="Pyrin_ASC-like"/>
    <property type="match status" value="1"/>
</dbReference>
<reference evidence="25 26" key="1">
    <citation type="journal article" date="2013" name="Proc. Natl. Acad. Sci. U.S.A.">
        <title>The king cobra genome reveals dynamic gene evolution and adaptation in the snake venom system.</title>
        <authorList>
            <person name="Vonk F.J."/>
            <person name="Casewell N.R."/>
            <person name="Henkel C.V."/>
            <person name="Heimberg A.M."/>
            <person name="Jansen H.J."/>
            <person name="McCleary R.J."/>
            <person name="Kerkkamp H.M."/>
            <person name="Vos R.A."/>
            <person name="Guerreiro I."/>
            <person name="Calvete J.J."/>
            <person name="Wuster W."/>
            <person name="Woods A.E."/>
            <person name="Logan J.M."/>
            <person name="Harrison R.A."/>
            <person name="Castoe T.A."/>
            <person name="de Koning A.P."/>
            <person name="Pollock D.D."/>
            <person name="Yandell M."/>
            <person name="Calderon D."/>
            <person name="Renjifo C."/>
            <person name="Currier R.B."/>
            <person name="Salgado D."/>
            <person name="Pla D."/>
            <person name="Sanz L."/>
            <person name="Hyder A.S."/>
            <person name="Ribeiro J.M."/>
            <person name="Arntzen J.W."/>
            <person name="van den Thillart G.E."/>
            <person name="Boetzer M."/>
            <person name="Pirovano W."/>
            <person name="Dirks R.P."/>
            <person name="Spaink H.P."/>
            <person name="Duboule D."/>
            <person name="McGlinn E."/>
            <person name="Kini R.M."/>
            <person name="Richardson M.K."/>
        </authorList>
    </citation>
    <scope>NUCLEOTIDE SEQUENCE</scope>
    <source>
        <tissue evidence="25">Blood</tissue>
    </source>
</reference>
<proteinExistence type="predicted"/>
<evidence type="ECO:0000313" key="26">
    <source>
        <dbReference type="Proteomes" id="UP000018936"/>
    </source>
</evidence>
<dbReference type="PANTHER" id="PTHR45690:SF19">
    <property type="entry name" value="NACHT, LRR AND PYD DOMAINS-CONTAINING PROTEIN 3"/>
    <property type="match status" value="1"/>
</dbReference>
<dbReference type="Gene3D" id="3.80.10.10">
    <property type="entry name" value="Ribonuclease Inhibitor"/>
    <property type="match status" value="2"/>
</dbReference>
<dbReference type="SUPFAM" id="SSF52047">
    <property type="entry name" value="RNI-like"/>
    <property type="match status" value="1"/>
</dbReference>
<dbReference type="Pfam" id="PF02758">
    <property type="entry name" value="PYRIN"/>
    <property type="match status" value="1"/>
</dbReference>
<dbReference type="SMART" id="SM01288">
    <property type="entry name" value="FISNA"/>
    <property type="match status" value="1"/>
</dbReference>
<evidence type="ECO:0000313" key="25">
    <source>
        <dbReference type="EMBL" id="ETE59337.1"/>
    </source>
</evidence>
<sequence length="753" mass="86844">LYLLEGGSILVKERANGRFPKLVLKQSFIQLFAQQLLRGSWPLLHLPIHSLLRELSIFPTHTHTHTPPSSGIHSSLSSKPASGDAITLLPGGFLTKSCSRHLEEVFKRNQRLEKLELSLVNADGTAVEFLCAGLQHPDCKVKELQLSEESLTESFSRHLAEVLQKNQGLRMLKLFFKNTDDRAAEMLCEVLQCPECKIKEYKSLTESFSRPLAEVLRKNQTLREFELFSNNIDDRATEILNEEFLRESCGRHIAGVLRINQTLRELYVFGDCISDNEEKLLCEELKHSGAQLPLPSHQLMELTSNWKMNEKSEKFGQRKKITLFWKLIINLRQQNVDFKSRHVILKHKLFTNTELQEIASRAVQDQDSSVTDNRDNLEKQVKKRKEIREVAEEQEARAQLDFEEPTQKVLHGDNDPGVCLMAAIIKVGSNKLLEKQFKEFKWRLNSINYDGKPNIPRTSLDKADQQEVVDLLIQHCGEDALEVCIDVLRKCNRNDLAKDLEENKVVDAQQLPVSSDYRNYIKQKFATIKDPNAVPGENVPLNQRYSKLIILDYHPSEEEREDEILAIGKKHLEIISKRAESSNSTETLFNPDKYGLIPQVVVLQGAAGIGKTMMAKKIMFDWASQQLYQDKFNYVFYISCSEMNLHAESQKTNIAEVISNKWLKCHKVNYVIQNILKDEEKLLFIIDGFDELRYSFDQPENYFCIDPWKKEPVRILLRSLFQKNLLPKSSLIITTRPMALEKLHRCLRTPMLF</sequence>
<dbReference type="PROSITE" id="PS50837">
    <property type="entry name" value="NACHT"/>
    <property type="match status" value="1"/>
</dbReference>
<keyword evidence="17" id="KW-0333">Golgi apparatus</keyword>
<keyword evidence="8" id="KW-0964">Secreted</keyword>
<evidence type="ECO:0000256" key="6">
    <source>
        <dbReference type="ARBA" id="ARBA00004613"/>
    </source>
</evidence>
<dbReference type="OrthoDB" id="120976at2759"/>
<dbReference type="InterPro" id="IPR029495">
    <property type="entry name" value="NACHT-assoc"/>
</dbReference>
<evidence type="ECO:0000256" key="7">
    <source>
        <dbReference type="ARBA" id="ARBA00022490"/>
    </source>
</evidence>
<dbReference type="InterPro" id="IPR011029">
    <property type="entry name" value="DEATH-like_dom_sf"/>
</dbReference>
<evidence type="ECO:0000259" key="23">
    <source>
        <dbReference type="PROSITE" id="PS50824"/>
    </source>
</evidence>
<evidence type="ECO:0000256" key="21">
    <source>
        <dbReference type="ARBA" id="ARBA00023242"/>
    </source>
</evidence>
<dbReference type="Proteomes" id="UP000018936">
    <property type="component" value="Unassembled WGS sequence"/>
</dbReference>
<evidence type="ECO:0000256" key="15">
    <source>
        <dbReference type="ARBA" id="ARBA00022859"/>
    </source>
</evidence>
<dbReference type="GO" id="GO:0005737">
    <property type="term" value="C:cytoplasm"/>
    <property type="evidence" value="ECO:0007669"/>
    <property type="project" value="UniProtKB-SubCell"/>
</dbReference>
<evidence type="ECO:0000256" key="10">
    <source>
        <dbReference type="ARBA" id="ARBA00022588"/>
    </source>
</evidence>
<evidence type="ECO:0000256" key="16">
    <source>
        <dbReference type="ARBA" id="ARBA00023015"/>
    </source>
</evidence>
<evidence type="ECO:0000256" key="22">
    <source>
        <dbReference type="ARBA" id="ARBA00023288"/>
    </source>
</evidence>
<name>V8NCN1_OPHHA</name>
<dbReference type="Gene3D" id="1.10.533.10">
    <property type="entry name" value="Death Domain, Fas"/>
    <property type="match status" value="1"/>
</dbReference>
<dbReference type="AlphaFoldDB" id="V8NCN1"/>
<evidence type="ECO:0000259" key="24">
    <source>
        <dbReference type="PROSITE" id="PS50837"/>
    </source>
</evidence>
<evidence type="ECO:0000256" key="5">
    <source>
        <dbReference type="ARBA" id="ARBA00004555"/>
    </source>
</evidence>
<keyword evidence="9" id="KW-0597">Phosphoprotein</keyword>
<evidence type="ECO:0000256" key="12">
    <source>
        <dbReference type="ARBA" id="ARBA00022741"/>
    </source>
</evidence>
<keyword evidence="19" id="KW-0564">Palmitate</keyword>
<keyword evidence="15" id="KW-0391">Immunity</keyword>
<feature type="domain" description="NACHT" evidence="24">
    <location>
        <begin position="599"/>
        <end position="737"/>
    </location>
</feature>
<evidence type="ECO:0000256" key="4">
    <source>
        <dbReference type="ARBA" id="ARBA00004496"/>
    </source>
</evidence>
<dbReference type="InterPro" id="IPR027417">
    <property type="entry name" value="P-loop_NTPase"/>
</dbReference>
<dbReference type="Gene3D" id="3.40.50.300">
    <property type="entry name" value="P-loop containing nucleotide triphosphate hydrolases"/>
    <property type="match status" value="1"/>
</dbReference>
<keyword evidence="7" id="KW-0963">Cytoplasm</keyword>
<dbReference type="PANTHER" id="PTHR45690">
    <property type="entry name" value="NACHT, LRR AND PYD DOMAINS-CONTAINING PROTEIN 12"/>
    <property type="match status" value="1"/>
</dbReference>
<dbReference type="InterPro" id="IPR007111">
    <property type="entry name" value="NACHT_NTPase"/>
</dbReference>
<dbReference type="InterPro" id="IPR032675">
    <property type="entry name" value="LRR_dom_sf"/>
</dbReference>
<dbReference type="Pfam" id="PF05729">
    <property type="entry name" value="NACHT"/>
    <property type="match status" value="1"/>
</dbReference>
<keyword evidence="10" id="KW-0399">Innate immunity</keyword>
<gene>
    <name evidence="25" type="primary">NLRP12</name>
    <name evidence="25" type="ORF">L345_14935</name>
</gene>
<keyword evidence="11" id="KW-0677">Repeat</keyword>
<evidence type="ECO:0000256" key="17">
    <source>
        <dbReference type="ARBA" id="ARBA00023034"/>
    </source>
</evidence>
<feature type="non-terminal residue" evidence="25">
    <location>
        <position position="1"/>
    </location>
</feature>
<keyword evidence="13" id="KW-0256">Endoplasmic reticulum</keyword>
<dbReference type="SUPFAM" id="SSF52540">
    <property type="entry name" value="P-loop containing nucleoside triphosphate hydrolases"/>
    <property type="match status" value="1"/>
</dbReference>
<dbReference type="EMBL" id="AZIM01005667">
    <property type="protein sequence ID" value="ETE59337.1"/>
    <property type="molecule type" value="Genomic_DNA"/>
</dbReference>